<dbReference type="Proteomes" id="UP000717328">
    <property type="component" value="Unassembled WGS sequence"/>
</dbReference>
<keyword evidence="1" id="KW-0472">Membrane</keyword>
<evidence type="ECO:0000313" key="4">
    <source>
        <dbReference type="Proteomes" id="UP000717328"/>
    </source>
</evidence>
<dbReference type="Gene3D" id="3.60.10.10">
    <property type="entry name" value="Endonuclease/exonuclease/phosphatase"/>
    <property type="match status" value="1"/>
</dbReference>
<evidence type="ECO:0000259" key="2">
    <source>
        <dbReference type="SMART" id="SM00128"/>
    </source>
</evidence>
<protein>
    <recommendedName>
        <fullName evidence="2">Inositol polyphosphate-related phosphatase domain-containing protein</fullName>
    </recommendedName>
</protein>
<dbReference type="InterPro" id="IPR036691">
    <property type="entry name" value="Endo/exonu/phosph_ase_sf"/>
</dbReference>
<dbReference type="InterPro" id="IPR000300">
    <property type="entry name" value="IPPc"/>
</dbReference>
<evidence type="ECO:0000313" key="3">
    <source>
        <dbReference type="EMBL" id="KAG5637134.1"/>
    </source>
</evidence>
<reference evidence="3" key="1">
    <citation type="submission" date="2021-02" db="EMBL/GenBank/DDBJ databases">
        <authorList>
            <person name="Nieuwenhuis M."/>
            <person name="Van De Peppel L.J.J."/>
        </authorList>
    </citation>
    <scope>NUCLEOTIDE SEQUENCE</scope>
    <source>
        <strain evidence="3">D49</strain>
    </source>
</reference>
<reference evidence="3" key="2">
    <citation type="submission" date="2021-10" db="EMBL/GenBank/DDBJ databases">
        <title>Phylogenomics reveals ancestral predisposition of the termite-cultivated fungus Termitomyces towards a domesticated lifestyle.</title>
        <authorList>
            <person name="Auxier B."/>
            <person name="Grum-Grzhimaylo A."/>
            <person name="Cardenas M.E."/>
            <person name="Lodge J.D."/>
            <person name="Laessoe T."/>
            <person name="Pedersen O."/>
            <person name="Smith M.E."/>
            <person name="Kuyper T.W."/>
            <person name="Franco-Molano E.A."/>
            <person name="Baroni T.J."/>
            <person name="Aanen D.K."/>
        </authorList>
    </citation>
    <scope>NUCLEOTIDE SEQUENCE</scope>
    <source>
        <strain evidence="3">D49</strain>
    </source>
</reference>
<accession>A0A9P7FRS2</accession>
<dbReference type="PANTHER" id="PTHR11200">
    <property type="entry name" value="INOSITOL 5-PHOSPHATASE"/>
    <property type="match status" value="1"/>
</dbReference>
<keyword evidence="1" id="KW-1133">Transmembrane helix</keyword>
<keyword evidence="1" id="KW-0812">Transmembrane</keyword>
<dbReference type="SMART" id="SM00128">
    <property type="entry name" value="IPPc"/>
    <property type="match status" value="1"/>
</dbReference>
<dbReference type="AlphaFoldDB" id="A0A9P7FRS2"/>
<feature type="domain" description="Inositol polyphosphate-related phosphatase" evidence="2">
    <location>
        <begin position="7"/>
        <end position="367"/>
    </location>
</feature>
<dbReference type="SUPFAM" id="SSF56219">
    <property type="entry name" value="DNase I-like"/>
    <property type="match status" value="1"/>
</dbReference>
<evidence type="ECO:0000256" key="1">
    <source>
        <dbReference type="SAM" id="Phobius"/>
    </source>
</evidence>
<sequence length="450" mass="49877">MAHNHADRLLVQIASYNTNLQGVLGLPQDLVDWLSPTLQVSSFLSKERRAPDIVAVGFQELLPLHLGLSGFSKSVIEDRNALILSQIEANAPNKEPYSLIAKVVNAGVALLVYGRDDTIARTVCDVQTQWTGSGPMYMGNKGAVGVRFRMPGDGGGVGETFTQVSMICLFVCAHLTAHKEKLATRLADYKHIVGSLLFPPVASEESSALSTIYETSHLFFLGDLNFRLDIPPLHPLAFSKNMDFARVLDDEKTREQLKEFDQLLIERRKGTIFQGLHEGEFWKFKCSYKYVLGEVDKYSPELLLNFYSPKRGPSWTDRVLYATYSDSADTLEQSNITNILYTAIPAYTTSDHKPIVCMLLLPSPLRPALAEAPTKPPMLRLPSTYSPTPDPFATAKKYTGRALDRVIGICWYVLVILGAGSWAMGIFNFLVGVGAWTWWKVKESGGPPVV</sequence>
<dbReference type="EMBL" id="JABCKI010005858">
    <property type="protein sequence ID" value="KAG5637134.1"/>
    <property type="molecule type" value="Genomic_DNA"/>
</dbReference>
<dbReference type="InterPro" id="IPR046985">
    <property type="entry name" value="IP5"/>
</dbReference>
<feature type="transmembrane region" description="Helical" evidence="1">
    <location>
        <begin position="406"/>
        <end position="439"/>
    </location>
</feature>
<dbReference type="Pfam" id="PF22669">
    <property type="entry name" value="Exo_endo_phos2"/>
    <property type="match status" value="1"/>
</dbReference>
<dbReference type="OrthoDB" id="62798at2759"/>
<dbReference type="GO" id="GO:0004439">
    <property type="term" value="F:phosphatidylinositol-4,5-bisphosphate 5-phosphatase activity"/>
    <property type="evidence" value="ECO:0007669"/>
    <property type="project" value="TreeGrafter"/>
</dbReference>
<dbReference type="GO" id="GO:0046856">
    <property type="term" value="P:phosphatidylinositol dephosphorylation"/>
    <property type="evidence" value="ECO:0007669"/>
    <property type="project" value="InterPro"/>
</dbReference>
<comment type="caution">
    <text evidence="3">The sequence shown here is derived from an EMBL/GenBank/DDBJ whole genome shotgun (WGS) entry which is preliminary data.</text>
</comment>
<gene>
    <name evidence="3" type="ORF">H0H81_005663</name>
</gene>
<keyword evidence="4" id="KW-1185">Reference proteome</keyword>
<dbReference type="PANTHER" id="PTHR11200:SF286">
    <property type="entry name" value="5-PHOSPHATASE, PUTATIVE (AFU_ORTHOLOGUE AFUA_5G07600)-RELATED"/>
    <property type="match status" value="1"/>
</dbReference>
<proteinExistence type="predicted"/>
<organism evidence="3 4">
    <name type="scientific">Sphagnurus paluster</name>
    <dbReference type="NCBI Taxonomy" id="117069"/>
    <lineage>
        <taxon>Eukaryota</taxon>
        <taxon>Fungi</taxon>
        <taxon>Dikarya</taxon>
        <taxon>Basidiomycota</taxon>
        <taxon>Agaricomycotina</taxon>
        <taxon>Agaricomycetes</taxon>
        <taxon>Agaricomycetidae</taxon>
        <taxon>Agaricales</taxon>
        <taxon>Tricholomatineae</taxon>
        <taxon>Lyophyllaceae</taxon>
        <taxon>Sphagnurus</taxon>
    </lineage>
</organism>
<name>A0A9P7FRS2_9AGAR</name>